<dbReference type="GO" id="GO:0016787">
    <property type="term" value="F:hydrolase activity"/>
    <property type="evidence" value="ECO:0007669"/>
    <property type="project" value="UniProtKB-KW"/>
</dbReference>
<dbReference type="PANTHER" id="PTHR48081:SF8">
    <property type="entry name" value="ALPHA_BETA HYDROLASE FOLD-3 DOMAIN-CONTAINING PROTEIN-RELATED"/>
    <property type="match status" value="1"/>
</dbReference>
<name>A0A8H8RS92_9HELO</name>
<feature type="domain" description="Alpha/beta hydrolase fold-3" evidence="3">
    <location>
        <begin position="160"/>
        <end position="336"/>
    </location>
</feature>
<proteinExistence type="predicted"/>
<dbReference type="Gene3D" id="3.40.50.1820">
    <property type="entry name" value="alpha/beta hydrolase"/>
    <property type="match status" value="1"/>
</dbReference>
<dbReference type="OrthoDB" id="408631at2759"/>
<feature type="region of interest" description="Disordered" evidence="2">
    <location>
        <begin position="1"/>
        <end position="20"/>
    </location>
</feature>
<dbReference type="InterPro" id="IPR013094">
    <property type="entry name" value="AB_hydrolase_3"/>
</dbReference>
<evidence type="ECO:0000256" key="1">
    <source>
        <dbReference type="ARBA" id="ARBA00022801"/>
    </source>
</evidence>
<organism evidence="4 5">
    <name type="scientific">Lachnellula subtilissima</name>
    <dbReference type="NCBI Taxonomy" id="602034"/>
    <lineage>
        <taxon>Eukaryota</taxon>
        <taxon>Fungi</taxon>
        <taxon>Dikarya</taxon>
        <taxon>Ascomycota</taxon>
        <taxon>Pezizomycotina</taxon>
        <taxon>Leotiomycetes</taxon>
        <taxon>Helotiales</taxon>
        <taxon>Lachnaceae</taxon>
        <taxon>Lachnellula</taxon>
    </lineage>
</organism>
<feature type="domain" description="Alpha/beta hydrolase fold-3" evidence="3">
    <location>
        <begin position="104"/>
        <end position="136"/>
    </location>
</feature>
<keyword evidence="5" id="KW-1185">Reference proteome</keyword>
<accession>A0A8H8RS92</accession>
<evidence type="ECO:0000256" key="2">
    <source>
        <dbReference type="SAM" id="MobiDB-lite"/>
    </source>
</evidence>
<dbReference type="Proteomes" id="UP000462212">
    <property type="component" value="Unassembled WGS sequence"/>
</dbReference>
<dbReference type="PANTHER" id="PTHR48081">
    <property type="entry name" value="AB HYDROLASE SUPERFAMILY PROTEIN C4A8.06C"/>
    <property type="match status" value="1"/>
</dbReference>
<evidence type="ECO:0000313" key="4">
    <source>
        <dbReference type="EMBL" id="TVY39837.1"/>
    </source>
</evidence>
<dbReference type="EMBL" id="QGMJ01000208">
    <property type="protein sequence ID" value="TVY39837.1"/>
    <property type="molecule type" value="Genomic_DNA"/>
</dbReference>
<dbReference type="InterPro" id="IPR029058">
    <property type="entry name" value="AB_hydrolase_fold"/>
</dbReference>
<evidence type="ECO:0000313" key="5">
    <source>
        <dbReference type="Proteomes" id="UP000462212"/>
    </source>
</evidence>
<dbReference type="Pfam" id="PF07859">
    <property type="entry name" value="Abhydrolase_3"/>
    <property type="match status" value="2"/>
</dbReference>
<dbReference type="InterPro" id="IPR050300">
    <property type="entry name" value="GDXG_lipolytic_enzyme"/>
</dbReference>
<comment type="caution">
    <text evidence="4">The sequence shown here is derived from an EMBL/GenBank/DDBJ whole genome shotgun (WGS) entry which is preliminary data.</text>
</comment>
<evidence type="ECO:0000259" key="3">
    <source>
        <dbReference type="Pfam" id="PF07859"/>
    </source>
</evidence>
<dbReference type="SUPFAM" id="SSF53474">
    <property type="entry name" value="alpha/beta-Hydrolases"/>
    <property type="match status" value="1"/>
</dbReference>
<gene>
    <name evidence="4" type="ORF">LSUB1_G002571</name>
</gene>
<sequence>MGSINPEPQTPQPPYPLHESVKDKLDPEYVEFYNKYIINNQQVHYQPVAASRTGGTLIPGGGPAQPVGNTEDFAIKRIETEGPDVMVRCFTPVGEIPEGGWPVMIYYHGGGWVLGNIDTENVVCSHLCKRANCVITGPSVFLNAISTLKYSKTNNTVPNRLAPEDPFPAAVHDSWEAVLWATSPIGQNTLKISSSKIAIGGSSAGGNLAAIMCHKAARLPNPIVFKTQLLIVPVTDNTASPTTNATYLSNENTAALPAVKMLWYRRHYLPNESDWADPEASPLFYKDHWDVQPKALVLVGELDVLRQEGEDYASKLQDAGVKVDLKVMKGMPHPFLAMDGSLQAGRDAITYMCEALKSVF</sequence>
<dbReference type="AlphaFoldDB" id="A0A8H8RS92"/>
<keyword evidence="1 4" id="KW-0378">Hydrolase</keyword>
<protein>
    <submittedName>
        <fullName evidence="4">AB hydrolase superfamily protein</fullName>
    </submittedName>
</protein>
<reference evidence="4 5" key="1">
    <citation type="submission" date="2018-05" db="EMBL/GenBank/DDBJ databases">
        <title>Genome sequencing and assembly of the regulated plant pathogen Lachnellula willkommii and related sister species for the development of diagnostic species identification markers.</title>
        <authorList>
            <person name="Giroux E."/>
            <person name="Bilodeau G."/>
        </authorList>
    </citation>
    <scope>NUCLEOTIDE SEQUENCE [LARGE SCALE GENOMIC DNA]</scope>
    <source>
        <strain evidence="4 5">CBS 197.66</strain>
    </source>
</reference>